<proteinExistence type="predicted"/>
<reference evidence="2 3" key="1">
    <citation type="submission" date="2014-04" db="EMBL/GenBank/DDBJ databases">
        <authorList>
            <consortium name="DOE Joint Genome Institute"/>
            <person name="Kuo A."/>
            <person name="Tarkka M."/>
            <person name="Buscot F."/>
            <person name="Kohler A."/>
            <person name="Nagy L.G."/>
            <person name="Floudas D."/>
            <person name="Copeland A."/>
            <person name="Barry K.W."/>
            <person name="Cichocki N."/>
            <person name="Veneault-Fourrey C."/>
            <person name="LaButti K."/>
            <person name="Lindquist E.A."/>
            <person name="Lipzen A."/>
            <person name="Lundell T."/>
            <person name="Morin E."/>
            <person name="Murat C."/>
            <person name="Sun H."/>
            <person name="Tunlid A."/>
            <person name="Henrissat B."/>
            <person name="Grigoriev I.V."/>
            <person name="Hibbett D.S."/>
            <person name="Martin F."/>
            <person name="Nordberg H.P."/>
            <person name="Cantor M.N."/>
            <person name="Hua S.X."/>
        </authorList>
    </citation>
    <scope>NUCLEOTIDE SEQUENCE [LARGE SCALE GENOMIC DNA]</scope>
    <source>
        <strain evidence="2 3">F 1598</strain>
    </source>
</reference>
<dbReference type="EMBL" id="KN833165">
    <property type="protein sequence ID" value="KIM72078.1"/>
    <property type="molecule type" value="Genomic_DNA"/>
</dbReference>
<evidence type="ECO:0000256" key="1">
    <source>
        <dbReference type="SAM" id="MobiDB-lite"/>
    </source>
</evidence>
<dbReference type="AlphaFoldDB" id="A0A0C3AE67"/>
<reference evidence="3" key="2">
    <citation type="submission" date="2015-01" db="EMBL/GenBank/DDBJ databases">
        <title>Evolutionary Origins and Diversification of the Mycorrhizal Mutualists.</title>
        <authorList>
            <consortium name="DOE Joint Genome Institute"/>
            <consortium name="Mycorrhizal Genomics Consortium"/>
            <person name="Kohler A."/>
            <person name="Kuo A."/>
            <person name="Nagy L.G."/>
            <person name="Floudas D."/>
            <person name="Copeland A."/>
            <person name="Barry K.W."/>
            <person name="Cichocki N."/>
            <person name="Veneault-Fourrey C."/>
            <person name="LaButti K."/>
            <person name="Lindquist E.A."/>
            <person name="Lipzen A."/>
            <person name="Lundell T."/>
            <person name="Morin E."/>
            <person name="Murat C."/>
            <person name="Riley R."/>
            <person name="Ohm R."/>
            <person name="Sun H."/>
            <person name="Tunlid A."/>
            <person name="Henrissat B."/>
            <person name="Grigoriev I.V."/>
            <person name="Hibbett D.S."/>
            <person name="Martin F."/>
        </authorList>
    </citation>
    <scope>NUCLEOTIDE SEQUENCE [LARGE SCALE GENOMIC DNA]</scope>
    <source>
        <strain evidence="3">F 1598</strain>
    </source>
</reference>
<accession>A0A0C3AE67</accession>
<evidence type="ECO:0000313" key="2">
    <source>
        <dbReference type="EMBL" id="KIM72078.1"/>
    </source>
</evidence>
<feature type="region of interest" description="Disordered" evidence="1">
    <location>
        <begin position="1"/>
        <end position="27"/>
    </location>
</feature>
<sequence length="175" mass="19957">MPKTIEYESDTSNESDNDIWEDDWPEEDQVEEDELRVHIRQKRRKLDVPVLKAHTAAHKKKCSILKLVLVNIQKLIQLRRTNFKGGAQGLQSYCAQAIKSYLCLVVNGNQNSIPASETAAESLGFARTWGGQQLNKWAMNPQKLKDFTNQKLLPAEAAKYCQEICNKEMPQGLKK</sequence>
<keyword evidence="3" id="KW-1185">Reference proteome</keyword>
<dbReference type="InParanoid" id="A0A0C3AE67"/>
<organism evidence="2 3">
    <name type="scientific">Piloderma croceum (strain F 1598)</name>
    <dbReference type="NCBI Taxonomy" id="765440"/>
    <lineage>
        <taxon>Eukaryota</taxon>
        <taxon>Fungi</taxon>
        <taxon>Dikarya</taxon>
        <taxon>Basidiomycota</taxon>
        <taxon>Agaricomycotina</taxon>
        <taxon>Agaricomycetes</taxon>
        <taxon>Agaricomycetidae</taxon>
        <taxon>Atheliales</taxon>
        <taxon>Atheliaceae</taxon>
        <taxon>Piloderma</taxon>
    </lineage>
</organism>
<dbReference type="Proteomes" id="UP000054166">
    <property type="component" value="Unassembled WGS sequence"/>
</dbReference>
<protein>
    <submittedName>
        <fullName evidence="2">Uncharacterized protein</fullName>
    </submittedName>
</protein>
<dbReference type="HOGENOM" id="CLU_1533159_0_0_1"/>
<evidence type="ECO:0000313" key="3">
    <source>
        <dbReference type="Proteomes" id="UP000054166"/>
    </source>
</evidence>
<dbReference type="OrthoDB" id="3218065at2759"/>
<name>A0A0C3AE67_PILCF</name>
<gene>
    <name evidence="2" type="ORF">PILCRDRAFT_93602</name>
</gene>
<feature type="compositionally biased region" description="Acidic residues" evidence="1">
    <location>
        <begin position="7"/>
        <end position="27"/>
    </location>
</feature>